<sequence length="502" mass="53157">MAAAGTEERSSLPDAVPTSAATSRNSTTNAGGFTNFGFLPIPKNLRYDPAHPAHFGLLLNVVFGISATFFVANLYYCQPLLIPFLTVKMSQSFDASYDDVSRIPTLIQAGYATGLVLISPLGDLVPRRPLLLLVAFVSASLTIGLALSHSLAAFQALSFLIGASSVAPQILIPLAADLAPPARRATAISIVFSGLLLGVLLARVAAGLVAEWASWRVVYYVAVGAQYAVLASLWATTPDYPAKNGHLTYFHILSSMATLAVTEPVLVQACLIMFASSAVYTSFWVTLTFLMGDDPYNYSTLVIGLFGLVGMCGVLVGPLVGRLIDGLVPWYATLVSTSALVVTQAVYTGAAGVSVAAVIVVALGIDVAQQMQQVSVTTAVYGIAESARARLNAVLILSIFIGQVMGTSVGTKVFVHYGWRASAALTLGWTVFQVFILWLRGPHCERYTWFGHQGGMAFRKNAIAEKSEDVEMRAEAEQGNATKASSPADISALKGDEKSGIM</sequence>
<keyword evidence="2" id="KW-1185">Reference proteome</keyword>
<organism evidence="1 2">
    <name type="scientific">Artomyces pyxidatus</name>
    <dbReference type="NCBI Taxonomy" id="48021"/>
    <lineage>
        <taxon>Eukaryota</taxon>
        <taxon>Fungi</taxon>
        <taxon>Dikarya</taxon>
        <taxon>Basidiomycota</taxon>
        <taxon>Agaricomycotina</taxon>
        <taxon>Agaricomycetes</taxon>
        <taxon>Russulales</taxon>
        <taxon>Auriscalpiaceae</taxon>
        <taxon>Artomyces</taxon>
    </lineage>
</organism>
<accession>A0ACB8SIZ4</accession>
<evidence type="ECO:0000313" key="2">
    <source>
        <dbReference type="Proteomes" id="UP000814140"/>
    </source>
</evidence>
<proteinExistence type="predicted"/>
<reference evidence="1" key="2">
    <citation type="journal article" date="2022" name="New Phytol.">
        <title>Evolutionary transition to the ectomycorrhizal habit in the genomes of a hyperdiverse lineage of mushroom-forming fungi.</title>
        <authorList>
            <person name="Looney B."/>
            <person name="Miyauchi S."/>
            <person name="Morin E."/>
            <person name="Drula E."/>
            <person name="Courty P.E."/>
            <person name="Kohler A."/>
            <person name="Kuo A."/>
            <person name="LaButti K."/>
            <person name="Pangilinan J."/>
            <person name="Lipzen A."/>
            <person name="Riley R."/>
            <person name="Andreopoulos W."/>
            <person name="He G."/>
            <person name="Johnson J."/>
            <person name="Nolan M."/>
            <person name="Tritt A."/>
            <person name="Barry K.W."/>
            <person name="Grigoriev I.V."/>
            <person name="Nagy L.G."/>
            <person name="Hibbett D."/>
            <person name="Henrissat B."/>
            <person name="Matheny P.B."/>
            <person name="Labbe J."/>
            <person name="Martin F.M."/>
        </authorList>
    </citation>
    <scope>NUCLEOTIDE SEQUENCE</scope>
    <source>
        <strain evidence="1">HHB10654</strain>
    </source>
</reference>
<name>A0ACB8SIZ4_9AGAM</name>
<comment type="caution">
    <text evidence="1">The sequence shown here is derived from an EMBL/GenBank/DDBJ whole genome shotgun (WGS) entry which is preliminary data.</text>
</comment>
<dbReference type="EMBL" id="MU277265">
    <property type="protein sequence ID" value="KAI0056413.1"/>
    <property type="molecule type" value="Genomic_DNA"/>
</dbReference>
<gene>
    <name evidence="1" type="ORF">BV25DRAFT_1814153</name>
</gene>
<reference evidence="1" key="1">
    <citation type="submission" date="2021-03" db="EMBL/GenBank/DDBJ databases">
        <authorList>
            <consortium name="DOE Joint Genome Institute"/>
            <person name="Ahrendt S."/>
            <person name="Looney B.P."/>
            <person name="Miyauchi S."/>
            <person name="Morin E."/>
            <person name="Drula E."/>
            <person name="Courty P.E."/>
            <person name="Chicoki N."/>
            <person name="Fauchery L."/>
            <person name="Kohler A."/>
            <person name="Kuo A."/>
            <person name="Labutti K."/>
            <person name="Pangilinan J."/>
            <person name="Lipzen A."/>
            <person name="Riley R."/>
            <person name="Andreopoulos W."/>
            <person name="He G."/>
            <person name="Johnson J."/>
            <person name="Barry K.W."/>
            <person name="Grigoriev I.V."/>
            <person name="Nagy L."/>
            <person name="Hibbett D."/>
            <person name="Henrissat B."/>
            <person name="Matheny P.B."/>
            <person name="Labbe J."/>
            <person name="Martin F."/>
        </authorList>
    </citation>
    <scope>NUCLEOTIDE SEQUENCE</scope>
    <source>
        <strain evidence="1">HHB10654</strain>
    </source>
</reference>
<protein>
    <submittedName>
        <fullName evidence="1">MFS general substrate transporter</fullName>
    </submittedName>
</protein>
<dbReference type="Proteomes" id="UP000814140">
    <property type="component" value="Unassembled WGS sequence"/>
</dbReference>
<evidence type="ECO:0000313" key="1">
    <source>
        <dbReference type="EMBL" id="KAI0056413.1"/>
    </source>
</evidence>